<dbReference type="Proteomes" id="UP000033423">
    <property type="component" value="Unassembled WGS sequence"/>
</dbReference>
<dbReference type="AlphaFoldDB" id="A0A0F3GW87"/>
<dbReference type="PROSITE" id="PS50041">
    <property type="entry name" value="C_TYPE_LECTIN_2"/>
    <property type="match status" value="1"/>
</dbReference>
<dbReference type="PANTHER" id="PTHR46580:SF2">
    <property type="entry name" value="MAM DOMAIN-CONTAINING PROTEIN"/>
    <property type="match status" value="1"/>
</dbReference>
<dbReference type="GO" id="GO:0030246">
    <property type="term" value="F:carbohydrate binding"/>
    <property type="evidence" value="ECO:0007669"/>
    <property type="project" value="UniProtKB-KW"/>
</dbReference>
<evidence type="ECO:0000313" key="4">
    <source>
        <dbReference type="EMBL" id="KJU84923.1"/>
    </source>
</evidence>
<evidence type="ECO:0000259" key="3">
    <source>
        <dbReference type="PROSITE" id="PS50041"/>
    </source>
</evidence>
<organism evidence="4 5">
    <name type="scientific">Candidatus Magnetobacterium bavaricum</name>
    <dbReference type="NCBI Taxonomy" id="29290"/>
    <lineage>
        <taxon>Bacteria</taxon>
        <taxon>Pseudomonadati</taxon>
        <taxon>Nitrospirota</taxon>
        <taxon>Thermodesulfovibrionia</taxon>
        <taxon>Thermodesulfovibrionales</taxon>
        <taxon>Candidatus Magnetobacteriaceae</taxon>
        <taxon>Candidatus Magnetobacterium</taxon>
    </lineage>
</organism>
<dbReference type="PANTHER" id="PTHR46580">
    <property type="entry name" value="SENSOR KINASE-RELATED"/>
    <property type="match status" value="1"/>
</dbReference>
<dbReference type="SMART" id="SM00034">
    <property type="entry name" value="CLECT"/>
    <property type="match status" value="1"/>
</dbReference>
<dbReference type="InterPro" id="IPR028994">
    <property type="entry name" value="Integrin_alpha_N"/>
</dbReference>
<dbReference type="InterPro" id="IPR044060">
    <property type="entry name" value="Bacterial_rp_domain"/>
</dbReference>
<evidence type="ECO:0000256" key="2">
    <source>
        <dbReference type="SAM" id="SignalP"/>
    </source>
</evidence>
<dbReference type="SUPFAM" id="SSF56436">
    <property type="entry name" value="C-type lectin-like"/>
    <property type="match status" value="1"/>
</dbReference>
<dbReference type="InterPro" id="IPR001304">
    <property type="entry name" value="C-type_lectin-like"/>
</dbReference>
<reference evidence="4 5" key="1">
    <citation type="submission" date="2015-02" db="EMBL/GenBank/DDBJ databases">
        <title>Single-cell genomics of uncultivated deep-branching MTB reveals a conserved set of magnetosome genes.</title>
        <authorList>
            <person name="Kolinko S."/>
            <person name="Richter M."/>
            <person name="Glockner F.O."/>
            <person name="Brachmann A."/>
            <person name="Schuler D."/>
        </authorList>
    </citation>
    <scope>NUCLEOTIDE SEQUENCE [LARGE SCALE GENOMIC DNA]</scope>
    <source>
        <strain evidence="4">TM-1</strain>
    </source>
</reference>
<sequence>MRKVFMAILMCGMIFACMGGVATADSEKVVNPANNHTYQGINSVTMNWKDAKAHCETLGGYLATLTSKAENDFVYKNCITKGTNYYWLGGTDEEQEGDWKWITGETFSYTNWHTGEPNNLAGQQHYLQLYSDGTWDDNWVEQHNLICEWESTLPSQYTLTVTKSGNGSGSVTSLDGEINCGGTCTASYTTAPSVTLTATADSGSTFGAWTGCDSTNANTCTVNMTSSKNVTATFTSAGACTTRGLKYDFNGDGIDDILWHNKATGMVYIYLMKEDGTILTHGTPGTVDDLTWKIEGIGDFNGDGKADILWQNSQTGQVGIWLMDGTSASGKGSPITIPDLNWHIKEVGDFNKDGKYDIIWQNMASGLLVVWFMDGMKIADYKVIALVPISDWDIIK</sequence>
<dbReference type="SUPFAM" id="SSF69318">
    <property type="entry name" value="Integrin alpha N-terminal domain"/>
    <property type="match status" value="1"/>
</dbReference>
<dbReference type="Gene3D" id="2.130.10.130">
    <property type="entry name" value="Integrin alpha, N-terminal"/>
    <property type="match status" value="1"/>
</dbReference>
<feature type="signal peptide" evidence="2">
    <location>
        <begin position="1"/>
        <end position="24"/>
    </location>
</feature>
<keyword evidence="4" id="KW-0430">Lectin</keyword>
<protein>
    <submittedName>
        <fullName evidence="4">Secreted protein containing C-type lectin domain protein</fullName>
    </submittedName>
</protein>
<accession>A0A0F3GW87</accession>
<dbReference type="CDD" id="cd00037">
    <property type="entry name" value="CLECT"/>
    <property type="match status" value="1"/>
</dbReference>
<dbReference type="InterPro" id="IPR013517">
    <property type="entry name" value="FG-GAP"/>
</dbReference>
<dbReference type="Pfam" id="PF18998">
    <property type="entry name" value="Flg_new_2"/>
    <property type="match status" value="1"/>
</dbReference>
<feature type="domain" description="C-type lectin" evidence="3">
    <location>
        <begin position="33"/>
        <end position="137"/>
    </location>
</feature>
<evidence type="ECO:0000256" key="1">
    <source>
        <dbReference type="ARBA" id="ARBA00022729"/>
    </source>
</evidence>
<feature type="chain" id="PRO_5002461213" evidence="2">
    <location>
        <begin position="25"/>
        <end position="396"/>
    </location>
</feature>
<keyword evidence="5" id="KW-1185">Reference proteome</keyword>
<keyword evidence="1 2" id="KW-0732">Signal</keyword>
<dbReference type="InterPro" id="IPR016186">
    <property type="entry name" value="C-type_lectin-like/link_sf"/>
</dbReference>
<dbReference type="EMBL" id="LACI01001225">
    <property type="protein sequence ID" value="KJU84923.1"/>
    <property type="molecule type" value="Genomic_DNA"/>
</dbReference>
<dbReference type="Gene3D" id="3.10.100.10">
    <property type="entry name" value="Mannose-Binding Protein A, subunit A"/>
    <property type="match status" value="1"/>
</dbReference>
<gene>
    <name evidence="4" type="ORF">MBAV_002871</name>
</gene>
<proteinExistence type="predicted"/>
<comment type="caution">
    <text evidence="4">The sequence shown here is derived from an EMBL/GenBank/DDBJ whole genome shotgun (WGS) entry which is preliminary data.</text>
</comment>
<dbReference type="InterPro" id="IPR016187">
    <property type="entry name" value="CTDL_fold"/>
</dbReference>
<name>A0A0F3GW87_9BACT</name>
<dbReference type="Pfam" id="PF00059">
    <property type="entry name" value="Lectin_C"/>
    <property type="match status" value="1"/>
</dbReference>
<evidence type="ECO:0000313" key="5">
    <source>
        <dbReference type="Proteomes" id="UP000033423"/>
    </source>
</evidence>
<dbReference type="Pfam" id="PF13517">
    <property type="entry name" value="FG-GAP_3"/>
    <property type="match status" value="1"/>
</dbReference>
<dbReference type="PROSITE" id="PS51257">
    <property type="entry name" value="PROKAR_LIPOPROTEIN"/>
    <property type="match status" value="1"/>
</dbReference>